<name>A0AAV9H7D7_9PEZI</name>
<organism evidence="8 9">
    <name type="scientific">Cladorrhinum samala</name>
    <dbReference type="NCBI Taxonomy" id="585594"/>
    <lineage>
        <taxon>Eukaryota</taxon>
        <taxon>Fungi</taxon>
        <taxon>Dikarya</taxon>
        <taxon>Ascomycota</taxon>
        <taxon>Pezizomycotina</taxon>
        <taxon>Sordariomycetes</taxon>
        <taxon>Sordariomycetidae</taxon>
        <taxon>Sordariales</taxon>
        <taxon>Podosporaceae</taxon>
        <taxon>Cladorrhinum</taxon>
    </lineage>
</organism>
<keyword evidence="4" id="KW-0496">Mitochondrion</keyword>
<dbReference type="InterPro" id="IPR049942">
    <property type="entry name" value="DML1/Misato"/>
</dbReference>
<protein>
    <submittedName>
        <fullName evidence="8">Tubulin domain-containing protein</fullName>
    </submittedName>
</protein>
<reference evidence="8" key="1">
    <citation type="journal article" date="2023" name="Mol. Phylogenet. Evol.">
        <title>Genome-scale phylogeny and comparative genomics of the fungal order Sordariales.</title>
        <authorList>
            <person name="Hensen N."/>
            <person name="Bonometti L."/>
            <person name="Westerberg I."/>
            <person name="Brannstrom I.O."/>
            <person name="Guillou S."/>
            <person name="Cros-Aarteil S."/>
            <person name="Calhoun S."/>
            <person name="Haridas S."/>
            <person name="Kuo A."/>
            <person name="Mondo S."/>
            <person name="Pangilinan J."/>
            <person name="Riley R."/>
            <person name="LaButti K."/>
            <person name="Andreopoulos B."/>
            <person name="Lipzen A."/>
            <person name="Chen C."/>
            <person name="Yan M."/>
            <person name="Daum C."/>
            <person name="Ng V."/>
            <person name="Clum A."/>
            <person name="Steindorff A."/>
            <person name="Ohm R.A."/>
            <person name="Martin F."/>
            <person name="Silar P."/>
            <person name="Natvig D.O."/>
            <person name="Lalanne C."/>
            <person name="Gautier V."/>
            <person name="Ament-Velasquez S.L."/>
            <person name="Kruys A."/>
            <person name="Hutchinson M.I."/>
            <person name="Powell A.J."/>
            <person name="Barry K."/>
            <person name="Miller A.N."/>
            <person name="Grigoriev I.V."/>
            <person name="Debuchy R."/>
            <person name="Gladieux P."/>
            <person name="Hiltunen Thoren M."/>
            <person name="Johannesson H."/>
        </authorList>
    </citation>
    <scope>NUCLEOTIDE SEQUENCE</scope>
    <source>
        <strain evidence="8">PSN324</strain>
    </source>
</reference>
<feature type="compositionally biased region" description="Acidic residues" evidence="5">
    <location>
        <begin position="428"/>
        <end position="437"/>
    </location>
</feature>
<evidence type="ECO:0000256" key="5">
    <source>
        <dbReference type="SAM" id="MobiDB-lite"/>
    </source>
</evidence>
<dbReference type="SUPFAM" id="SSF52490">
    <property type="entry name" value="Tubulin nucleotide-binding domain-like"/>
    <property type="match status" value="1"/>
</dbReference>
<feature type="compositionally biased region" description="Basic and acidic residues" evidence="5">
    <location>
        <begin position="362"/>
        <end position="379"/>
    </location>
</feature>
<feature type="compositionally biased region" description="Gly residues" evidence="5">
    <location>
        <begin position="92"/>
        <end position="102"/>
    </location>
</feature>
<feature type="domain" description="Misato Segment II tubulin-like" evidence="6">
    <location>
        <begin position="2"/>
        <end position="132"/>
    </location>
</feature>
<feature type="region of interest" description="Disordered" evidence="5">
    <location>
        <begin position="362"/>
        <end position="381"/>
    </location>
</feature>
<evidence type="ECO:0000256" key="4">
    <source>
        <dbReference type="ARBA" id="ARBA00023128"/>
    </source>
</evidence>
<comment type="subcellular location">
    <subcellularLocation>
        <location evidence="2">Mitochondrion</location>
    </subcellularLocation>
</comment>
<feature type="domain" description="DML1/Misato tubulin" evidence="7">
    <location>
        <begin position="137"/>
        <end position="327"/>
    </location>
</feature>
<evidence type="ECO:0000256" key="1">
    <source>
        <dbReference type="ARBA" id="ARBA00003757"/>
    </source>
</evidence>
<dbReference type="GO" id="GO:0007005">
    <property type="term" value="P:mitochondrion organization"/>
    <property type="evidence" value="ECO:0007669"/>
    <property type="project" value="InterPro"/>
</dbReference>
<dbReference type="GO" id="GO:0005739">
    <property type="term" value="C:mitochondrion"/>
    <property type="evidence" value="ECO:0007669"/>
    <property type="project" value="UniProtKB-SubCell"/>
</dbReference>
<comment type="similarity">
    <text evidence="3">Belongs to the misato family.</text>
</comment>
<reference evidence="8" key="2">
    <citation type="submission" date="2023-06" db="EMBL/GenBank/DDBJ databases">
        <authorList>
            <consortium name="Lawrence Berkeley National Laboratory"/>
            <person name="Mondo S.J."/>
            <person name="Hensen N."/>
            <person name="Bonometti L."/>
            <person name="Westerberg I."/>
            <person name="Brannstrom I.O."/>
            <person name="Guillou S."/>
            <person name="Cros-Aarteil S."/>
            <person name="Calhoun S."/>
            <person name="Haridas S."/>
            <person name="Kuo A."/>
            <person name="Pangilinan J."/>
            <person name="Riley R."/>
            <person name="Labutti K."/>
            <person name="Andreopoulos B."/>
            <person name="Lipzen A."/>
            <person name="Chen C."/>
            <person name="Yanf M."/>
            <person name="Daum C."/>
            <person name="Ng V."/>
            <person name="Clum A."/>
            <person name="Steindorff A."/>
            <person name="Ohm R."/>
            <person name="Martin F."/>
            <person name="Silar P."/>
            <person name="Natvig D."/>
            <person name="Lalanne C."/>
            <person name="Gautier V."/>
            <person name="Ament-Velasquez S.L."/>
            <person name="Kruys A."/>
            <person name="Hutchinson M.I."/>
            <person name="Powell A.J."/>
            <person name="Barry K."/>
            <person name="Miller A.N."/>
            <person name="Grigoriev I.V."/>
            <person name="Debuchy R."/>
            <person name="Gladieux P."/>
            <person name="Thoren M.H."/>
            <person name="Johannesson H."/>
        </authorList>
    </citation>
    <scope>NUCLEOTIDE SEQUENCE</scope>
    <source>
        <strain evidence="8">PSN324</strain>
    </source>
</reference>
<evidence type="ECO:0000256" key="3">
    <source>
        <dbReference type="ARBA" id="ARBA00008507"/>
    </source>
</evidence>
<proteinExistence type="inferred from homology"/>
<keyword evidence="9" id="KW-1185">Reference proteome</keyword>
<evidence type="ECO:0000259" key="6">
    <source>
        <dbReference type="Pfam" id="PF10644"/>
    </source>
</evidence>
<accession>A0AAV9H7D7</accession>
<comment type="function">
    <text evidence="1">Involved in the partitioning of the mitochondrial organelle and mitochondrial DNA (mtDNA) inheritance.</text>
</comment>
<dbReference type="Pfam" id="PF14881">
    <property type="entry name" value="Tubulin_3"/>
    <property type="match status" value="1"/>
</dbReference>
<dbReference type="PANTHER" id="PTHR13391:SF0">
    <property type="entry name" value="PROTEIN MISATO HOMOLOG 1"/>
    <property type="match status" value="1"/>
</dbReference>
<evidence type="ECO:0000259" key="7">
    <source>
        <dbReference type="Pfam" id="PF14881"/>
    </source>
</evidence>
<dbReference type="InterPro" id="IPR019605">
    <property type="entry name" value="Misato_II_tubulin-like"/>
</dbReference>
<dbReference type="InterPro" id="IPR036525">
    <property type="entry name" value="Tubulin/FtsZ_GTPase_sf"/>
</dbReference>
<feature type="region of interest" description="Disordered" evidence="5">
    <location>
        <begin position="422"/>
        <end position="454"/>
    </location>
</feature>
<gene>
    <name evidence="8" type="ORF">QBC42DRAFT_301893</name>
</gene>
<sequence length="545" mass="59930">MHEIITIQLGQRANYLATHFWNTQESYFTYSENDEKLSQINHDVHFRPGLSPDGKTETFMPRTVIYDLKGAFGSMKKINALYEVDGGYGDGNGSGSGSGGGDPSSSSLWHPNKLTVQKSDPVPASAYTLALDAGLRPPTLTGSSVRYFSDFSRVYYHPRSVVQLNEYQANSSVMPFEQHETGAELFAELDREHDLLDRDLRFFLEEADCAQGLQVAVGGLDDAWGGFAGKLTERVRDEVGTKTPVWVWGLQGAAGSGLPREKRRLMLGNKAKAVVELYKHASMLVPLAVPESRGGRIRGVKVDAASLWEGMGLLAAGVESALLATRLRDASKRVSMGSLVDGLNALGGQRMAGLRMAFEGRKMDENEGREGSGKRKLTEEELSEGVRLGISFDPVDRLDGHGGGRKPWGNGDEFPRVFSQVVTSRGYEDEEKEDDESSSGMRMKRRSEYEPVTTSCTTTLPFPILDSYPAVFRDEESDEPLRGAVNITTSLSADSSVYKRLKTLRSDVVPYIALEDRETLGNDLMEMADEYHEGWSSGSDDGEDD</sequence>
<dbReference type="Gene3D" id="3.40.50.1440">
    <property type="entry name" value="Tubulin/FtsZ, GTPase domain"/>
    <property type="match status" value="1"/>
</dbReference>
<dbReference type="EMBL" id="MU865191">
    <property type="protein sequence ID" value="KAK4456588.1"/>
    <property type="molecule type" value="Genomic_DNA"/>
</dbReference>
<dbReference type="Proteomes" id="UP001321749">
    <property type="component" value="Unassembled WGS sequence"/>
</dbReference>
<dbReference type="Pfam" id="PF10644">
    <property type="entry name" value="Misat_Tub_SegII"/>
    <property type="match status" value="1"/>
</dbReference>
<dbReference type="InterPro" id="IPR029209">
    <property type="entry name" value="DML1/Misato_tubulin"/>
</dbReference>
<evidence type="ECO:0000313" key="8">
    <source>
        <dbReference type="EMBL" id="KAK4456588.1"/>
    </source>
</evidence>
<dbReference type="AlphaFoldDB" id="A0AAV9H7D7"/>
<comment type="caution">
    <text evidence="8">The sequence shown here is derived from an EMBL/GenBank/DDBJ whole genome shotgun (WGS) entry which is preliminary data.</text>
</comment>
<evidence type="ECO:0000313" key="9">
    <source>
        <dbReference type="Proteomes" id="UP001321749"/>
    </source>
</evidence>
<evidence type="ECO:0000256" key="2">
    <source>
        <dbReference type="ARBA" id="ARBA00004173"/>
    </source>
</evidence>
<feature type="region of interest" description="Disordered" evidence="5">
    <location>
        <begin position="92"/>
        <end position="112"/>
    </location>
</feature>
<dbReference type="PANTHER" id="PTHR13391">
    <property type="entry name" value="MITOCHONDRIAL DISTRIBUTION REGULATOR MISATO"/>
    <property type="match status" value="1"/>
</dbReference>